<dbReference type="Pfam" id="PF00069">
    <property type="entry name" value="Pkinase"/>
    <property type="match status" value="1"/>
</dbReference>
<feature type="domain" description="Protein kinase" evidence="10">
    <location>
        <begin position="40"/>
        <end position="295"/>
    </location>
</feature>
<feature type="domain" description="AGC-kinase C-terminal" evidence="11">
    <location>
        <begin position="296"/>
        <end position="377"/>
    </location>
</feature>
<evidence type="ECO:0000259" key="11">
    <source>
        <dbReference type="PROSITE" id="PS51285"/>
    </source>
</evidence>
<keyword evidence="6 7" id="KW-0067">ATP-binding</keyword>
<evidence type="ECO:0000256" key="3">
    <source>
        <dbReference type="ARBA" id="ARBA00022679"/>
    </source>
</evidence>
<dbReference type="InterPro" id="IPR017441">
    <property type="entry name" value="Protein_kinase_ATP_BS"/>
</dbReference>
<dbReference type="Proteomes" id="UP001057375">
    <property type="component" value="Unassembled WGS sequence"/>
</dbReference>
<comment type="similarity">
    <text evidence="8">Belongs to the protein kinase superfamily.</text>
</comment>
<feature type="binding site" evidence="7">
    <location>
        <position position="69"/>
    </location>
    <ligand>
        <name>ATP</name>
        <dbReference type="ChEBI" id="CHEBI:30616"/>
    </ligand>
</feature>
<name>A0ABQ5KVA1_9EUKA</name>
<proteinExistence type="inferred from homology"/>
<evidence type="ECO:0000256" key="8">
    <source>
        <dbReference type="RuleBase" id="RU000304"/>
    </source>
</evidence>
<keyword evidence="2" id="KW-0597">Phosphoprotein</keyword>
<dbReference type="GO" id="GO:0016301">
    <property type="term" value="F:kinase activity"/>
    <property type="evidence" value="ECO:0007669"/>
    <property type="project" value="UniProtKB-KW"/>
</dbReference>
<dbReference type="CDD" id="cd05123">
    <property type="entry name" value="STKc_AGC"/>
    <property type="match status" value="1"/>
</dbReference>
<dbReference type="PROSITE" id="PS50011">
    <property type="entry name" value="PROTEIN_KINASE_DOM"/>
    <property type="match status" value="1"/>
</dbReference>
<dbReference type="SUPFAM" id="SSF56112">
    <property type="entry name" value="Protein kinase-like (PK-like)"/>
    <property type="match status" value="1"/>
</dbReference>
<dbReference type="PROSITE" id="PS00108">
    <property type="entry name" value="PROTEIN_KINASE_ST"/>
    <property type="match status" value="1"/>
</dbReference>
<evidence type="ECO:0000313" key="12">
    <source>
        <dbReference type="EMBL" id="GKT35578.1"/>
    </source>
</evidence>
<keyword evidence="1 8" id="KW-0723">Serine/threonine-protein kinase</keyword>
<feature type="region of interest" description="Disordered" evidence="9">
    <location>
        <begin position="365"/>
        <end position="403"/>
    </location>
</feature>
<evidence type="ECO:0000256" key="6">
    <source>
        <dbReference type="ARBA" id="ARBA00022840"/>
    </source>
</evidence>
<sequence length="403" mass="46242">MGPSPSKTGESPTRRYSIDPEEEILFGKSKPRAPRKVEAFDKLVVLGQGSFAKVILVRKKDTGKLYAMKILKKKDIAKAKEIEHTFAERMILAESRHPFLVNLEFAFQDRDNLYMILEFANGGEMFFHLKQDGYFNEKRASFYAAEIVLALDYLHSKGIIYRDLKPENILLDRDGHIKLTDFGLSKYNFKESKGAKTFCGTPEYMCPEMLKGGSYGKAADWWALGTVLFEMITGLPPFYSDNQQVMFSRILSAPLKFPPYMSRAAKSLLFGLLTRDPKKRLGARSVDEIKKHKFFSHVDWKEFKKRSVRVPFVPKLKSDDDISYFDPIFTQKTAIESFEEKKMRKKRELAPTSYHATSGDPFVGFSYGGSPGSMPRIMEESIPHDVEERRRRMEEESSSPPPE</sequence>
<keyword evidence="5 12" id="KW-0418">Kinase</keyword>
<evidence type="ECO:0000256" key="7">
    <source>
        <dbReference type="PROSITE-ProRule" id="PRU10141"/>
    </source>
</evidence>
<evidence type="ECO:0000256" key="1">
    <source>
        <dbReference type="ARBA" id="ARBA00022527"/>
    </source>
</evidence>
<evidence type="ECO:0000313" key="13">
    <source>
        <dbReference type="Proteomes" id="UP001057375"/>
    </source>
</evidence>
<dbReference type="InterPro" id="IPR008271">
    <property type="entry name" value="Ser/Thr_kinase_AS"/>
</dbReference>
<keyword evidence="13" id="KW-1185">Reference proteome</keyword>
<dbReference type="PANTHER" id="PTHR24351">
    <property type="entry name" value="RIBOSOMAL PROTEIN S6 KINASE"/>
    <property type="match status" value="1"/>
</dbReference>
<dbReference type="SMART" id="SM00133">
    <property type="entry name" value="S_TK_X"/>
    <property type="match status" value="1"/>
</dbReference>
<dbReference type="PROSITE" id="PS00107">
    <property type="entry name" value="PROTEIN_KINASE_ATP"/>
    <property type="match status" value="1"/>
</dbReference>
<dbReference type="InterPro" id="IPR017892">
    <property type="entry name" value="Pkinase_C"/>
</dbReference>
<evidence type="ECO:0000256" key="5">
    <source>
        <dbReference type="ARBA" id="ARBA00022777"/>
    </source>
</evidence>
<dbReference type="SMART" id="SM00220">
    <property type="entry name" value="S_TKc"/>
    <property type="match status" value="1"/>
</dbReference>
<dbReference type="Gene3D" id="3.30.200.20">
    <property type="entry name" value="Phosphorylase Kinase, domain 1"/>
    <property type="match status" value="1"/>
</dbReference>
<gene>
    <name evidence="12" type="ORF">ADUPG1_008710</name>
</gene>
<dbReference type="Pfam" id="PF00433">
    <property type="entry name" value="Pkinase_C"/>
    <property type="match status" value="1"/>
</dbReference>
<dbReference type="EMBL" id="BQXS01011019">
    <property type="protein sequence ID" value="GKT35578.1"/>
    <property type="molecule type" value="Genomic_DNA"/>
</dbReference>
<evidence type="ECO:0000256" key="9">
    <source>
        <dbReference type="SAM" id="MobiDB-lite"/>
    </source>
</evidence>
<evidence type="ECO:0000256" key="2">
    <source>
        <dbReference type="ARBA" id="ARBA00022553"/>
    </source>
</evidence>
<keyword evidence="3" id="KW-0808">Transferase</keyword>
<dbReference type="Gene3D" id="1.10.510.10">
    <property type="entry name" value="Transferase(Phosphotransferase) domain 1"/>
    <property type="match status" value="1"/>
</dbReference>
<feature type="compositionally biased region" description="Basic and acidic residues" evidence="9">
    <location>
        <begin position="377"/>
        <end position="395"/>
    </location>
</feature>
<dbReference type="PROSITE" id="PS51285">
    <property type="entry name" value="AGC_KINASE_CTER"/>
    <property type="match status" value="1"/>
</dbReference>
<accession>A0ABQ5KVA1</accession>
<comment type="caution">
    <text evidence="12">The sequence shown here is derived from an EMBL/GenBank/DDBJ whole genome shotgun (WGS) entry which is preliminary data.</text>
</comment>
<protein>
    <submittedName>
        <fullName evidence="12">Protein kinase 2</fullName>
    </submittedName>
</protein>
<keyword evidence="4 7" id="KW-0547">Nucleotide-binding</keyword>
<dbReference type="InterPro" id="IPR000719">
    <property type="entry name" value="Prot_kinase_dom"/>
</dbReference>
<dbReference type="InterPro" id="IPR045270">
    <property type="entry name" value="STKc_AGC"/>
</dbReference>
<dbReference type="InterPro" id="IPR000961">
    <property type="entry name" value="AGC-kinase_C"/>
</dbReference>
<evidence type="ECO:0000259" key="10">
    <source>
        <dbReference type="PROSITE" id="PS50011"/>
    </source>
</evidence>
<reference evidence="12" key="1">
    <citation type="submission" date="2022-03" db="EMBL/GenBank/DDBJ databases">
        <title>Draft genome sequence of Aduncisulcus paluster, a free-living microaerophilic Fornicata.</title>
        <authorList>
            <person name="Yuyama I."/>
            <person name="Kume K."/>
            <person name="Tamura T."/>
            <person name="Inagaki Y."/>
            <person name="Hashimoto T."/>
        </authorList>
    </citation>
    <scope>NUCLEOTIDE SEQUENCE</scope>
    <source>
        <strain evidence="12">NY0171</strain>
    </source>
</reference>
<organism evidence="12 13">
    <name type="scientific">Aduncisulcus paluster</name>
    <dbReference type="NCBI Taxonomy" id="2918883"/>
    <lineage>
        <taxon>Eukaryota</taxon>
        <taxon>Metamonada</taxon>
        <taxon>Carpediemonas-like organisms</taxon>
        <taxon>Aduncisulcus</taxon>
    </lineage>
</organism>
<evidence type="ECO:0000256" key="4">
    <source>
        <dbReference type="ARBA" id="ARBA00022741"/>
    </source>
</evidence>
<dbReference type="InterPro" id="IPR011009">
    <property type="entry name" value="Kinase-like_dom_sf"/>
</dbReference>